<evidence type="ECO:0000256" key="3">
    <source>
        <dbReference type="ARBA" id="ARBA00022692"/>
    </source>
</evidence>
<feature type="domain" description="PGG" evidence="10">
    <location>
        <begin position="420"/>
        <end position="530"/>
    </location>
</feature>
<proteinExistence type="predicted"/>
<dbReference type="SMART" id="SM00248">
    <property type="entry name" value="ANK"/>
    <property type="match status" value="9"/>
</dbReference>
<dbReference type="InterPro" id="IPR026961">
    <property type="entry name" value="PGG_dom"/>
</dbReference>
<keyword evidence="12" id="KW-1185">Reference proteome</keyword>
<accession>A0A151RWG6</accession>
<feature type="transmembrane region" description="Helical" evidence="9">
    <location>
        <begin position="539"/>
        <end position="569"/>
    </location>
</feature>
<sequence>MIPELYKGVEKEKVDEFVDVLEQVCVQRKLALCDVFDQVTRAGDSMLHMAVRLGKEKIVELISRHFPKLLIRRNVRGDTPLHVAVRFKHCGIVKLILSQYGTEKAKHDGMKDITREKNEHGDTPLHEAVNSKDFGVVKVIFDADKDVVHCLNKSKRSPLFLAVVNGNKDILNLLLKIPFPADKRLPQHFGNSPLHAAILERNPDLIEEILKERPELVYLRDEHGGTPLHYAAYVGYDEGFHILLQNSKSDQTALEGNKKGHLPIHLACKKGHIKVVKKFLQHEWPIKLHLLLNQKGQNLLHVAAKNGRSNVVQYLLKNPKINDVTINQTDNDGNTPLHLASMNLFPRVVYFMTGDKRTKVDLLNNKGLRAQDIVRLAGKNQRSIRQFLANLVFKEAGVPLKVNDVLYSHHQPSPKPEMSLKDLLNTFLVVATLMVTVTFAAAFTVPGGVYGSDDPDPEKRGMAVLAHKPFFWVFTTFNVIAMYSSVIACGLMLMAMIFDRKLATRVTILAMLCLVIAFLTVPVAFMAAVRLVVANDSALALLITIIGGLYTFLILLALLSGFFPVGIGLKIPLLRHAGRLVLWILITKLIDYDDKPQKEDKTRMVN</sequence>
<dbReference type="Proteomes" id="UP000075243">
    <property type="component" value="Unassembled WGS sequence"/>
</dbReference>
<dbReference type="GO" id="GO:0005886">
    <property type="term" value="C:plasma membrane"/>
    <property type="evidence" value="ECO:0007669"/>
    <property type="project" value="UniProtKB-SubCell"/>
</dbReference>
<reference evidence="11" key="1">
    <citation type="journal article" date="2012" name="Nat. Biotechnol.">
        <title>Draft genome sequence of pigeonpea (Cajanus cajan), an orphan legume crop of resource-poor farmers.</title>
        <authorList>
            <person name="Varshney R.K."/>
            <person name="Chen W."/>
            <person name="Li Y."/>
            <person name="Bharti A.K."/>
            <person name="Saxena R.K."/>
            <person name="Schlueter J.A."/>
            <person name="Donoghue M.T."/>
            <person name="Azam S."/>
            <person name="Fan G."/>
            <person name="Whaley A.M."/>
            <person name="Farmer A.D."/>
            <person name="Sheridan J."/>
            <person name="Iwata A."/>
            <person name="Tuteja R."/>
            <person name="Penmetsa R.V."/>
            <person name="Wu W."/>
            <person name="Upadhyaya H.D."/>
            <person name="Yang S.P."/>
            <person name="Shah T."/>
            <person name="Saxena K.B."/>
            <person name="Michael T."/>
            <person name="McCombie W.R."/>
            <person name="Yang B."/>
            <person name="Zhang G."/>
            <person name="Yang H."/>
            <person name="Wang J."/>
            <person name="Spillane C."/>
            <person name="Cook D.R."/>
            <person name="May G.D."/>
            <person name="Xu X."/>
            <person name="Jackson S.A."/>
        </authorList>
    </citation>
    <scope>NUCLEOTIDE SEQUENCE [LARGE SCALE GENOMIC DNA]</scope>
</reference>
<evidence type="ECO:0000256" key="9">
    <source>
        <dbReference type="SAM" id="Phobius"/>
    </source>
</evidence>
<keyword evidence="3 9" id="KW-0812">Transmembrane</keyword>
<evidence type="ECO:0000256" key="1">
    <source>
        <dbReference type="ARBA" id="ARBA00004141"/>
    </source>
</evidence>
<feature type="repeat" description="ANK" evidence="8">
    <location>
        <begin position="76"/>
        <end position="108"/>
    </location>
</feature>
<feature type="transmembrane region" description="Helical" evidence="9">
    <location>
        <begin position="423"/>
        <end position="450"/>
    </location>
</feature>
<keyword evidence="4" id="KW-0677">Repeat</keyword>
<dbReference type="STRING" id="3821.A0A151RWG6"/>
<comment type="subcellular location">
    <subcellularLocation>
        <location evidence="2">Cell membrane</location>
        <topology evidence="2">Peripheral membrane protein</topology>
        <orientation evidence="2">Cytoplasmic side</orientation>
    </subcellularLocation>
    <subcellularLocation>
        <location evidence="1">Membrane</location>
        <topology evidence="1">Multi-pass membrane protein</topology>
    </subcellularLocation>
</comment>
<keyword evidence="6 8" id="KW-0040">ANK repeat</keyword>
<dbReference type="Pfam" id="PF12796">
    <property type="entry name" value="Ank_2"/>
    <property type="match status" value="3"/>
</dbReference>
<evidence type="ECO:0000313" key="11">
    <source>
        <dbReference type="EMBL" id="KYP46898.1"/>
    </source>
</evidence>
<feature type="repeat" description="ANK" evidence="8">
    <location>
        <begin position="120"/>
        <end position="147"/>
    </location>
</feature>
<feature type="repeat" description="ANK" evidence="8">
    <location>
        <begin position="259"/>
        <end position="282"/>
    </location>
</feature>
<dbReference type="SUPFAM" id="SSF48403">
    <property type="entry name" value="Ankyrin repeat"/>
    <property type="match status" value="2"/>
</dbReference>
<dbReference type="InterPro" id="IPR036770">
    <property type="entry name" value="Ankyrin_rpt-contain_sf"/>
</dbReference>
<dbReference type="AlphaFoldDB" id="A0A151RWG6"/>
<keyword evidence="5 9" id="KW-1133">Transmembrane helix</keyword>
<dbReference type="OMA" id="GEYVEMH"/>
<dbReference type="Gene3D" id="1.25.40.20">
    <property type="entry name" value="Ankyrin repeat-containing domain"/>
    <property type="match status" value="1"/>
</dbReference>
<evidence type="ECO:0000256" key="2">
    <source>
        <dbReference type="ARBA" id="ARBA00004413"/>
    </source>
</evidence>
<dbReference type="Gramene" id="C.cajan_27525.t">
    <property type="protein sequence ID" value="C.cajan_27525.t"/>
    <property type="gene ID" value="C.cajan_27525"/>
</dbReference>
<evidence type="ECO:0000256" key="5">
    <source>
        <dbReference type="ARBA" id="ARBA00022989"/>
    </source>
</evidence>
<dbReference type="InterPro" id="IPR002110">
    <property type="entry name" value="Ankyrin_rpt"/>
</dbReference>
<feature type="transmembrane region" description="Helical" evidence="9">
    <location>
        <begin position="470"/>
        <end position="494"/>
    </location>
</feature>
<keyword evidence="7 9" id="KW-0472">Membrane</keyword>
<dbReference type="EMBL" id="KQ483543">
    <property type="protein sequence ID" value="KYP46898.1"/>
    <property type="molecule type" value="Genomic_DNA"/>
</dbReference>
<evidence type="ECO:0000313" key="12">
    <source>
        <dbReference type="Proteomes" id="UP000075243"/>
    </source>
</evidence>
<evidence type="ECO:0000256" key="8">
    <source>
        <dbReference type="PROSITE-ProRule" id="PRU00023"/>
    </source>
</evidence>
<evidence type="ECO:0000256" key="7">
    <source>
        <dbReference type="ARBA" id="ARBA00023136"/>
    </source>
</evidence>
<feature type="transmembrane region" description="Helical" evidence="9">
    <location>
        <begin position="506"/>
        <end position="533"/>
    </location>
</feature>
<dbReference type="Pfam" id="PF13962">
    <property type="entry name" value="PGG"/>
    <property type="match status" value="1"/>
</dbReference>
<organism evidence="11 12">
    <name type="scientific">Cajanus cajan</name>
    <name type="common">Pigeon pea</name>
    <name type="synonym">Cajanus indicus</name>
    <dbReference type="NCBI Taxonomy" id="3821"/>
    <lineage>
        <taxon>Eukaryota</taxon>
        <taxon>Viridiplantae</taxon>
        <taxon>Streptophyta</taxon>
        <taxon>Embryophyta</taxon>
        <taxon>Tracheophyta</taxon>
        <taxon>Spermatophyta</taxon>
        <taxon>Magnoliopsida</taxon>
        <taxon>eudicotyledons</taxon>
        <taxon>Gunneridae</taxon>
        <taxon>Pentapetalae</taxon>
        <taxon>rosids</taxon>
        <taxon>fabids</taxon>
        <taxon>Fabales</taxon>
        <taxon>Fabaceae</taxon>
        <taxon>Papilionoideae</taxon>
        <taxon>50 kb inversion clade</taxon>
        <taxon>NPAAA clade</taxon>
        <taxon>indigoferoid/millettioid clade</taxon>
        <taxon>Phaseoleae</taxon>
        <taxon>Cajanus</taxon>
    </lineage>
</organism>
<dbReference type="PANTHER" id="PTHR24186:SF46">
    <property type="entry name" value="PROTEIN ACCELERATED CELL DEATH 6-LIKE"/>
    <property type="match status" value="1"/>
</dbReference>
<evidence type="ECO:0000256" key="6">
    <source>
        <dbReference type="ARBA" id="ARBA00023043"/>
    </source>
</evidence>
<dbReference type="PANTHER" id="PTHR24186">
    <property type="entry name" value="PROTEIN PHOSPHATASE 1 REGULATORY SUBUNIT"/>
    <property type="match status" value="1"/>
</dbReference>
<protein>
    <submittedName>
        <fullName evidence="11">Ankyrin repeat-containing protein At3g12360 family</fullName>
    </submittedName>
</protein>
<dbReference type="PROSITE" id="PS50088">
    <property type="entry name" value="ANK_REPEAT"/>
    <property type="match status" value="4"/>
</dbReference>
<feature type="repeat" description="ANK" evidence="8">
    <location>
        <begin position="295"/>
        <end position="318"/>
    </location>
</feature>
<dbReference type="PROSITE" id="PS50297">
    <property type="entry name" value="ANK_REP_REGION"/>
    <property type="match status" value="4"/>
</dbReference>
<dbReference type="FunFam" id="1.25.40.20:FF:000813">
    <property type="entry name" value="Ankyrin repeat-containing protein"/>
    <property type="match status" value="1"/>
</dbReference>
<evidence type="ECO:0000259" key="10">
    <source>
        <dbReference type="Pfam" id="PF13962"/>
    </source>
</evidence>
<evidence type="ECO:0000256" key="4">
    <source>
        <dbReference type="ARBA" id="ARBA00022737"/>
    </source>
</evidence>
<name>A0A151RWG6_CAJCA</name>
<gene>
    <name evidence="11" type="ORF">KK1_031468</name>
</gene>